<keyword evidence="1" id="KW-1133">Transmembrane helix</keyword>
<dbReference type="InterPro" id="IPR036909">
    <property type="entry name" value="Cyt_c-like_dom_sf"/>
</dbReference>
<dbReference type="SUPFAM" id="SSF46626">
    <property type="entry name" value="Cytochrome c"/>
    <property type="match status" value="1"/>
</dbReference>
<evidence type="ECO:0000313" key="3">
    <source>
        <dbReference type="Proteomes" id="UP000663859"/>
    </source>
</evidence>
<dbReference type="AlphaFoldDB" id="A0A8J2FXC9"/>
<protein>
    <recommendedName>
        <fullName evidence="4">Sulfide dehydrogenase</fullName>
    </recommendedName>
</protein>
<keyword evidence="1" id="KW-0472">Membrane</keyword>
<dbReference type="GO" id="GO:0009055">
    <property type="term" value="F:electron transfer activity"/>
    <property type="evidence" value="ECO:0007669"/>
    <property type="project" value="InterPro"/>
</dbReference>
<keyword evidence="3" id="KW-1185">Reference proteome</keyword>
<feature type="transmembrane region" description="Helical" evidence="1">
    <location>
        <begin position="28"/>
        <end position="49"/>
    </location>
</feature>
<sequence length="166" mass="17931">MAFCGKAGAGSRGSVVVQNSRVSCLPCIRWLIVVFILTSGAWMTLWSAVPEGVQRGQYTVGALEVTYPVPLPVQTENSLFSVGPYPTVLPDLPSFPGKNLVVSYCSGCHTTQYLLMQPKLSPEGWKKIVAKMEVSFGAPVPKKAEGPILTYLEQLSEQRGPTSGNR</sequence>
<dbReference type="EMBL" id="CAJNOB010000067">
    <property type="protein sequence ID" value="CAF0704573.1"/>
    <property type="molecule type" value="Genomic_DNA"/>
</dbReference>
<dbReference type="Proteomes" id="UP000663859">
    <property type="component" value="Unassembled WGS sequence"/>
</dbReference>
<gene>
    <name evidence="2" type="ORF">MPNT_70074</name>
</gene>
<evidence type="ECO:0000256" key="1">
    <source>
        <dbReference type="SAM" id="Phobius"/>
    </source>
</evidence>
<comment type="caution">
    <text evidence="2">The sequence shown here is derived from an EMBL/GenBank/DDBJ whole genome shotgun (WGS) entry which is preliminary data.</text>
</comment>
<keyword evidence="1" id="KW-0812">Transmembrane</keyword>
<dbReference type="GO" id="GO:0020037">
    <property type="term" value="F:heme binding"/>
    <property type="evidence" value="ECO:0007669"/>
    <property type="project" value="InterPro"/>
</dbReference>
<evidence type="ECO:0008006" key="4">
    <source>
        <dbReference type="Google" id="ProtNLM"/>
    </source>
</evidence>
<reference evidence="2" key="1">
    <citation type="submission" date="2021-02" db="EMBL/GenBank/DDBJ databases">
        <authorList>
            <person name="Cremers G."/>
            <person name="Picone N."/>
        </authorList>
    </citation>
    <scope>NUCLEOTIDE SEQUENCE</scope>
    <source>
        <strain evidence="2">PQ17</strain>
    </source>
</reference>
<evidence type="ECO:0000313" key="2">
    <source>
        <dbReference type="EMBL" id="CAF0704573.1"/>
    </source>
</evidence>
<proteinExistence type="predicted"/>
<accession>A0A8J2FXC9</accession>
<organism evidence="2 3">
    <name type="scientific">Candidatus Methylacidithermus pantelleriae</name>
    <dbReference type="NCBI Taxonomy" id="2744239"/>
    <lineage>
        <taxon>Bacteria</taxon>
        <taxon>Pseudomonadati</taxon>
        <taxon>Verrucomicrobiota</taxon>
        <taxon>Methylacidiphilae</taxon>
        <taxon>Methylacidiphilales</taxon>
        <taxon>Methylacidiphilaceae</taxon>
        <taxon>Candidatus Methylacidithermus</taxon>
    </lineage>
</organism>
<name>A0A8J2FXC9_9BACT</name>
<dbReference type="Gene3D" id="1.10.760.10">
    <property type="entry name" value="Cytochrome c-like domain"/>
    <property type="match status" value="1"/>
</dbReference>